<sequence>MQHAHGYYRFTADDAWRTVDTTEFDPTWISAAGDMISTTADLHTFVSALLGGRLLPDRLRAAMLEPDPTLGYGLGVFVEPTPCGGSVVHHHGNFWGWATVMASSPSGDTTVTASVTTGEADLDLVAQSQAFAAFTAGLVSEVFCDGRTG</sequence>
<dbReference type="Pfam" id="PF00144">
    <property type="entry name" value="Beta-lactamase"/>
    <property type="match status" value="1"/>
</dbReference>
<dbReference type="EMBL" id="JBBEGN010000006">
    <property type="protein sequence ID" value="MEJ2868919.1"/>
    <property type="molecule type" value="Genomic_DNA"/>
</dbReference>
<evidence type="ECO:0000313" key="2">
    <source>
        <dbReference type="EMBL" id="MEJ2868919.1"/>
    </source>
</evidence>
<dbReference type="InterPro" id="IPR001466">
    <property type="entry name" value="Beta-lactam-related"/>
</dbReference>
<accession>A0ABU8MPJ4</accession>
<name>A0ABU8MPJ4_9PSEU</name>
<keyword evidence="2" id="KW-0378">Hydrolase</keyword>
<dbReference type="PANTHER" id="PTHR46825:SF7">
    <property type="entry name" value="D-ALANYL-D-ALANINE CARBOXYPEPTIDASE"/>
    <property type="match status" value="1"/>
</dbReference>
<gene>
    <name evidence="2" type="ORF">WCD74_14195</name>
</gene>
<keyword evidence="3" id="KW-1185">Reference proteome</keyword>
<dbReference type="InterPro" id="IPR012338">
    <property type="entry name" value="Beta-lactam/transpept-like"/>
</dbReference>
<dbReference type="PANTHER" id="PTHR46825">
    <property type="entry name" value="D-ALANYL-D-ALANINE-CARBOXYPEPTIDASE/ENDOPEPTIDASE AMPH"/>
    <property type="match status" value="1"/>
</dbReference>
<dbReference type="SUPFAM" id="SSF56601">
    <property type="entry name" value="beta-lactamase/transpeptidase-like"/>
    <property type="match status" value="1"/>
</dbReference>
<dbReference type="InterPro" id="IPR050491">
    <property type="entry name" value="AmpC-like"/>
</dbReference>
<protein>
    <submittedName>
        <fullName evidence="2">Serine hydrolase</fullName>
    </submittedName>
</protein>
<organism evidence="2 3">
    <name type="scientific">Actinomycetospora aurantiaca</name>
    <dbReference type="NCBI Taxonomy" id="3129233"/>
    <lineage>
        <taxon>Bacteria</taxon>
        <taxon>Bacillati</taxon>
        <taxon>Actinomycetota</taxon>
        <taxon>Actinomycetes</taxon>
        <taxon>Pseudonocardiales</taxon>
        <taxon>Pseudonocardiaceae</taxon>
        <taxon>Actinomycetospora</taxon>
    </lineage>
</organism>
<reference evidence="2 3" key="1">
    <citation type="submission" date="2024-03" db="EMBL/GenBank/DDBJ databases">
        <title>Actinomycetospora sp. OC33-EN08, a novel actinomycete isolated from wild orchid (Aerides multiflora).</title>
        <authorList>
            <person name="Suriyachadkun C."/>
        </authorList>
    </citation>
    <scope>NUCLEOTIDE SEQUENCE [LARGE SCALE GENOMIC DNA]</scope>
    <source>
        <strain evidence="2 3">OC33-EN08</strain>
    </source>
</reference>
<feature type="domain" description="Beta-lactamase-related" evidence="1">
    <location>
        <begin position="14"/>
        <end position="119"/>
    </location>
</feature>
<evidence type="ECO:0000259" key="1">
    <source>
        <dbReference type="Pfam" id="PF00144"/>
    </source>
</evidence>
<comment type="caution">
    <text evidence="2">The sequence shown here is derived from an EMBL/GenBank/DDBJ whole genome shotgun (WGS) entry which is preliminary data.</text>
</comment>
<dbReference type="GO" id="GO:0016787">
    <property type="term" value="F:hydrolase activity"/>
    <property type="evidence" value="ECO:0007669"/>
    <property type="project" value="UniProtKB-KW"/>
</dbReference>
<dbReference type="Gene3D" id="3.40.710.10">
    <property type="entry name" value="DD-peptidase/beta-lactamase superfamily"/>
    <property type="match status" value="1"/>
</dbReference>
<dbReference type="RefSeq" id="WP_337695501.1">
    <property type="nucleotide sequence ID" value="NZ_JBBEGN010000006.1"/>
</dbReference>
<evidence type="ECO:0000313" key="3">
    <source>
        <dbReference type="Proteomes" id="UP001385809"/>
    </source>
</evidence>
<dbReference type="Proteomes" id="UP001385809">
    <property type="component" value="Unassembled WGS sequence"/>
</dbReference>
<proteinExistence type="predicted"/>